<evidence type="ECO:0000256" key="3">
    <source>
        <dbReference type="ARBA" id="ARBA00022475"/>
    </source>
</evidence>
<dbReference type="PANTHER" id="PTHR30221">
    <property type="entry name" value="SMALL-CONDUCTANCE MECHANOSENSITIVE CHANNEL"/>
    <property type="match status" value="1"/>
</dbReference>
<evidence type="ECO:0000256" key="2">
    <source>
        <dbReference type="ARBA" id="ARBA00008017"/>
    </source>
</evidence>
<protein>
    <recommendedName>
        <fullName evidence="7">Small-conductance mechanosensitive channel</fullName>
    </recommendedName>
</protein>
<keyword evidence="7" id="KW-0813">Transport</keyword>
<evidence type="ECO:0000256" key="4">
    <source>
        <dbReference type="ARBA" id="ARBA00022692"/>
    </source>
</evidence>
<organism evidence="12 13">
    <name type="scientific">Duganella phyllosphaerae</name>
    <dbReference type="NCBI Taxonomy" id="762836"/>
    <lineage>
        <taxon>Bacteria</taxon>
        <taxon>Pseudomonadati</taxon>
        <taxon>Pseudomonadota</taxon>
        <taxon>Betaproteobacteria</taxon>
        <taxon>Burkholderiales</taxon>
        <taxon>Oxalobacteraceae</taxon>
        <taxon>Telluria group</taxon>
        <taxon>Duganella</taxon>
    </lineage>
</organism>
<feature type="chain" id="PRO_5009208039" description="Small-conductance mechanosensitive channel" evidence="8">
    <location>
        <begin position="49"/>
        <end position="561"/>
    </location>
</feature>
<evidence type="ECO:0000256" key="8">
    <source>
        <dbReference type="SAM" id="SignalP"/>
    </source>
</evidence>
<dbReference type="PANTHER" id="PTHR30221:SF1">
    <property type="entry name" value="SMALL-CONDUCTANCE MECHANOSENSITIVE CHANNEL"/>
    <property type="match status" value="1"/>
</dbReference>
<keyword evidence="7" id="KW-0997">Cell inner membrane</keyword>
<dbReference type="InterPro" id="IPR049142">
    <property type="entry name" value="MS_channel_1st"/>
</dbReference>
<keyword evidence="3" id="KW-1003">Cell membrane</keyword>
<feature type="domain" description="Mechanosensitive ion channel transmembrane helices 2/3" evidence="11">
    <location>
        <begin position="336"/>
        <end position="375"/>
    </location>
</feature>
<dbReference type="Proteomes" id="UP000175989">
    <property type="component" value="Unassembled WGS sequence"/>
</dbReference>
<feature type="domain" description="Mechanosensitive ion channel MscS C-terminal" evidence="10">
    <location>
        <begin position="453"/>
        <end position="535"/>
    </location>
</feature>
<comment type="function">
    <text evidence="7">Mechanosensitive channel that participates in the regulation of osmotic pressure changes within the cell, opening in response to stretch forces in the membrane lipid bilayer, without the need for other proteins. Contributes to normal resistance to hypoosmotic shock. Forms an ion channel of 1.0 nanosiemens conductance with a slight preference for anions.</text>
</comment>
<feature type="transmembrane region" description="Helical" evidence="7">
    <location>
        <begin position="255"/>
        <end position="273"/>
    </location>
</feature>
<dbReference type="Gene3D" id="2.30.30.60">
    <property type="match status" value="1"/>
</dbReference>
<dbReference type="SUPFAM" id="SSF82861">
    <property type="entry name" value="Mechanosensitive channel protein MscS (YggB), transmembrane region"/>
    <property type="match status" value="1"/>
</dbReference>
<dbReference type="Gene3D" id="1.10.287.1260">
    <property type="match status" value="1"/>
</dbReference>
<dbReference type="SUPFAM" id="SSF82689">
    <property type="entry name" value="Mechanosensitive channel protein MscS (YggB), C-terminal domain"/>
    <property type="match status" value="1"/>
</dbReference>
<keyword evidence="6 7" id="KW-0472">Membrane</keyword>
<gene>
    <name evidence="12" type="primary">mscS</name>
    <name evidence="12" type="ORF">DUPY_15760</name>
</gene>
<feature type="domain" description="Mechanosensitive ion channel MscS" evidence="9">
    <location>
        <begin position="377"/>
        <end position="441"/>
    </location>
</feature>
<dbReference type="InterPro" id="IPR011066">
    <property type="entry name" value="MscS_channel_C_sf"/>
</dbReference>
<sequence length="561" mass="60932">MLDFGAMRMFPYILLCATFANEVHLPKRFLHHILLCLMLAVNLPAAMAAAPKAPAPAPETPTDNLGRETPRSAVAGLIGALAELDYDRAAQYFDVPDPTSNRQQLAVATQARTFHALLDDSGSLKPFAALSNQEAGKLDDELDPDKEDIGEVTLQDNKIPIVMTRSAEGEPKIWRISKETLSQISAAARRAPVPAAPAEHEVLVGGAPLKDWATLLGLGVAIFGGLWLLSVVLVVGTRRLLSDPAASSPFRFFEAALPPFSLLVGVFVFYNWADQLPVSIVARQTLLRYTGIVTAIAVVWFSLRLVDGIADLAITRMQRHQRRQVVSVIILVRRAVKFLLLAFSVIAILDTFGIDVTTGIAALGIGGIALALGAQKTVENLVGSVTLIADRPLQVGDFVKVGDVVGTVEDVGIRSTRIRTGERTVVTVPNGDLSARQIENYADRDRFLFNPIIAIAYSTPSAKLREAISIVQQIIAGNVNMAEGGRARLGNISDRSFNIEVFSYINVKEFDTQVIIREELLLDIYQQLEEAGIELAFPTQTVVYLSKNPEEGNDAPVMVRP</sequence>
<dbReference type="Pfam" id="PF00924">
    <property type="entry name" value="MS_channel_2nd"/>
    <property type="match status" value="1"/>
</dbReference>
<feature type="transmembrane region" description="Helical" evidence="7">
    <location>
        <begin position="354"/>
        <end position="374"/>
    </location>
</feature>
<comment type="similarity">
    <text evidence="2 7">Belongs to the MscS (TC 1.A.23) family.</text>
</comment>
<comment type="caution">
    <text evidence="7">Lacks conserved residue(s) required for the propagation of feature annotation.</text>
</comment>
<keyword evidence="8" id="KW-0732">Signal</keyword>
<comment type="subcellular location">
    <subcellularLocation>
        <location evidence="7">Cell inner membrane</location>
        <topology evidence="7">Multi-pass membrane protein</topology>
    </subcellularLocation>
    <subcellularLocation>
        <location evidence="1">Cell membrane</location>
        <topology evidence="1">Multi-pass membrane protein</topology>
    </subcellularLocation>
</comment>
<evidence type="ECO:0000256" key="7">
    <source>
        <dbReference type="RuleBase" id="RU369025"/>
    </source>
</evidence>
<dbReference type="Pfam" id="PF21082">
    <property type="entry name" value="MS_channel_3rd"/>
    <property type="match status" value="1"/>
</dbReference>
<reference evidence="13" key="1">
    <citation type="journal article" date="2016" name="Front. Microbiol.">
        <title>Molecular Keys to the Janthinobacterium and Duganella spp. Interaction with the Plant Pathogen Fusarium graminearum.</title>
        <authorList>
            <person name="Haack F.S."/>
            <person name="Poehlein A."/>
            <person name="Kroger C."/>
            <person name="Voigt C.A."/>
            <person name="Piepenbring M."/>
            <person name="Bode H.B."/>
            <person name="Daniel R."/>
            <person name="Schafer W."/>
            <person name="Streit W.R."/>
        </authorList>
    </citation>
    <scope>NUCLEOTIDE SEQUENCE [LARGE SCALE GENOMIC DNA]</scope>
    <source>
        <strain evidence="13">T54</strain>
    </source>
</reference>
<dbReference type="EMBL" id="LROM01000066">
    <property type="protein sequence ID" value="OFA05462.1"/>
    <property type="molecule type" value="Genomic_DNA"/>
</dbReference>
<feature type="transmembrane region" description="Helical" evidence="7">
    <location>
        <begin position="285"/>
        <end position="306"/>
    </location>
</feature>
<dbReference type="GO" id="GO:0008381">
    <property type="term" value="F:mechanosensitive monoatomic ion channel activity"/>
    <property type="evidence" value="ECO:0007669"/>
    <property type="project" value="InterPro"/>
</dbReference>
<dbReference type="InterPro" id="IPR049278">
    <property type="entry name" value="MS_channel_C"/>
</dbReference>
<dbReference type="InterPro" id="IPR023408">
    <property type="entry name" value="MscS_beta-dom_sf"/>
</dbReference>
<evidence type="ECO:0000259" key="10">
    <source>
        <dbReference type="Pfam" id="PF21082"/>
    </source>
</evidence>
<comment type="subunit">
    <text evidence="7">Homoheptamer.</text>
</comment>
<dbReference type="InterPro" id="IPR006685">
    <property type="entry name" value="MscS_channel_2nd"/>
</dbReference>
<dbReference type="PATRIC" id="fig|762836.4.peg.1645"/>
<accession>A0A1E7WZJ1</accession>
<dbReference type="InterPro" id="IPR010920">
    <property type="entry name" value="LSM_dom_sf"/>
</dbReference>
<evidence type="ECO:0000313" key="13">
    <source>
        <dbReference type="Proteomes" id="UP000175989"/>
    </source>
</evidence>
<keyword evidence="4 7" id="KW-0812">Transmembrane</keyword>
<dbReference type="Pfam" id="PF21088">
    <property type="entry name" value="MS_channel_1st"/>
    <property type="match status" value="1"/>
</dbReference>
<evidence type="ECO:0000313" key="12">
    <source>
        <dbReference type="EMBL" id="OFA05462.1"/>
    </source>
</evidence>
<keyword evidence="5 7" id="KW-1133">Transmembrane helix</keyword>
<dbReference type="GO" id="GO:0005886">
    <property type="term" value="C:plasma membrane"/>
    <property type="evidence" value="ECO:0007669"/>
    <property type="project" value="UniProtKB-SubCell"/>
</dbReference>
<dbReference type="Gene3D" id="3.30.70.100">
    <property type="match status" value="1"/>
</dbReference>
<evidence type="ECO:0000256" key="1">
    <source>
        <dbReference type="ARBA" id="ARBA00004651"/>
    </source>
</evidence>
<keyword evidence="7" id="KW-0406">Ion transport</keyword>
<feature type="transmembrane region" description="Helical" evidence="7">
    <location>
        <begin position="212"/>
        <end position="235"/>
    </location>
</feature>
<evidence type="ECO:0000259" key="11">
    <source>
        <dbReference type="Pfam" id="PF21088"/>
    </source>
</evidence>
<dbReference type="AlphaFoldDB" id="A0A1E7WZJ1"/>
<dbReference type="SUPFAM" id="SSF50182">
    <property type="entry name" value="Sm-like ribonucleoproteins"/>
    <property type="match status" value="1"/>
</dbReference>
<dbReference type="InterPro" id="IPR011014">
    <property type="entry name" value="MscS_channel_TM-2"/>
</dbReference>
<proteinExistence type="inferred from homology"/>
<feature type="transmembrane region" description="Helical" evidence="7">
    <location>
        <begin position="326"/>
        <end position="348"/>
    </location>
</feature>
<name>A0A1E7WZJ1_9BURK</name>
<comment type="caution">
    <text evidence="12">The sequence shown here is derived from an EMBL/GenBank/DDBJ whole genome shotgun (WGS) entry which is preliminary data.</text>
</comment>
<feature type="signal peptide" evidence="8">
    <location>
        <begin position="1"/>
        <end position="48"/>
    </location>
</feature>
<evidence type="ECO:0000259" key="9">
    <source>
        <dbReference type="Pfam" id="PF00924"/>
    </source>
</evidence>
<evidence type="ECO:0000256" key="6">
    <source>
        <dbReference type="ARBA" id="ARBA00023136"/>
    </source>
</evidence>
<keyword evidence="7" id="KW-0407">Ion channel</keyword>
<keyword evidence="13" id="KW-1185">Reference proteome</keyword>
<dbReference type="InterPro" id="IPR045275">
    <property type="entry name" value="MscS_archaea/bacteria_type"/>
</dbReference>
<evidence type="ECO:0000256" key="5">
    <source>
        <dbReference type="ARBA" id="ARBA00022989"/>
    </source>
</evidence>